<protein>
    <recommendedName>
        <fullName evidence="3">C1q domain-containing protein</fullName>
    </recommendedName>
</protein>
<keyword evidence="2" id="KW-1185">Reference proteome</keyword>
<name>A0A510HJM5_9ACTN</name>
<accession>A0A510HJM5</accession>
<organism evidence="1 2">
    <name type="scientific">Rubrobacter xylanophilus</name>
    <dbReference type="NCBI Taxonomy" id="49319"/>
    <lineage>
        <taxon>Bacteria</taxon>
        <taxon>Bacillati</taxon>
        <taxon>Actinomycetota</taxon>
        <taxon>Rubrobacteria</taxon>
        <taxon>Rubrobacterales</taxon>
        <taxon>Rubrobacteraceae</taxon>
        <taxon>Rubrobacter</taxon>
    </lineage>
</organism>
<dbReference type="SUPFAM" id="SSF49842">
    <property type="entry name" value="TNF-like"/>
    <property type="match status" value="1"/>
</dbReference>
<dbReference type="AlphaFoldDB" id="A0A510HJM5"/>
<evidence type="ECO:0000313" key="2">
    <source>
        <dbReference type="Proteomes" id="UP000318065"/>
    </source>
</evidence>
<sequence length="304" mass="31499">MGLWVSFALVLAVTVGMTTDALAGRGVGAPFHLGQNNVVNKLSKLVGQVNGPMLRIINRGSGTALDLRVQSGKPPMRVNSTARVARLNADKVDGKHAEAFLEKGAAAGGALSGTYPDPSIAEGAVGSEHIADGAVRSAELANGSVGSSEIVPGAVGTDHFGTIPTARARFGDNMTVQSLDQVTIPFGGTEYDVGDLWVSTNPTRMTAPVSGVYLISAQVSFSSNNTGWRAITLMKNGAVPIATSQISAAPDVGTFLPISTHVFLWKGEYVEVVVQQNSGPDSSLTVSGATRHFEMTWIAPLSPG</sequence>
<dbReference type="InterPro" id="IPR008983">
    <property type="entry name" value="Tumour_necrosis_fac-like_dom"/>
</dbReference>
<dbReference type="EMBL" id="AP019791">
    <property type="protein sequence ID" value="BBL80216.1"/>
    <property type="molecule type" value="Genomic_DNA"/>
</dbReference>
<gene>
    <name evidence="1" type="ORF">RxyAA322_20700</name>
</gene>
<dbReference type="Proteomes" id="UP000318065">
    <property type="component" value="Chromosome"/>
</dbReference>
<reference evidence="1" key="1">
    <citation type="journal article" date="2019" name="Microbiol. Resour. Announc.">
        <title>Complete Genome Sequence of Rubrobacter xylanophilus Strain AA3-22, Isolated from Arima Onsen in Japan.</title>
        <authorList>
            <person name="Tomariguchi N."/>
            <person name="Miyazaki K."/>
        </authorList>
    </citation>
    <scope>NUCLEOTIDE SEQUENCE [LARGE SCALE GENOMIC DNA]</scope>
    <source>
        <strain evidence="1">AA3-22</strain>
    </source>
</reference>
<dbReference type="Gene3D" id="2.60.120.40">
    <property type="match status" value="1"/>
</dbReference>
<proteinExistence type="predicted"/>
<evidence type="ECO:0008006" key="3">
    <source>
        <dbReference type="Google" id="ProtNLM"/>
    </source>
</evidence>
<evidence type="ECO:0000313" key="1">
    <source>
        <dbReference type="EMBL" id="BBL80216.1"/>
    </source>
</evidence>